<evidence type="ECO:0000313" key="4">
    <source>
        <dbReference type="Proteomes" id="UP000199585"/>
    </source>
</evidence>
<feature type="signal peptide" evidence="1">
    <location>
        <begin position="1"/>
        <end position="20"/>
    </location>
</feature>
<organism evidence="3 4">
    <name type="scientific">Loktanella fryxellensis</name>
    <dbReference type="NCBI Taxonomy" id="245187"/>
    <lineage>
        <taxon>Bacteria</taxon>
        <taxon>Pseudomonadati</taxon>
        <taxon>Pseudomonadota</taxon>
        <taxon>Alphaproteobacteria</taxon>
        <taxon>Rhodobacterales</taxon>
        <taxon>Roseobacteraceae</taxon>
        <taxon>Loktanella</taxon>
    </lineage>
</organism>
<keyword evidence="1" id="KW-0732">Signal</keyword>
<dbReference type="STRING" id="245187.SAMN04488003_101210"/>
<gene>
    <name evidence="3" type="ORF">SAMN04488003_101210</name>
</gene>
<dbReference type="RefSeq" id="WP_089897777.1">
    <property type="nucleotide sequence ID" value="NZ_FOCI01000001.1"/>
</dbReference>
<feature type="chain" id="PRO_5011674606" evidence="1">
    <location>
        <begin position="21"/>
        <end position="96"/>
    </location>
</feature>
<dbReference type="EMBL" id="FOCI01000001">
    <property type="protein sequence ID" value="SEM46595.1"/>
    <property type="molecule type" value="Genomic_DNA"/>
</dbReference>
<dbReference type="Gene3D" id="2.30.30.40">
    <property type="entry name" value="SH3 Domains"/>
    <property type="match status" value="1"/>
</dbReference>
<evidence type="ECO:0000256" key="1">
    <source>
        <dbReference type="SAM" id="SignalP"/>
    </source>
</evidence>
<dbReference type="Pfam" id="PF08239">
    <property type="entry name" value="SH3_3"/>
    <property type="match status" value="1"/>
</dbReference>
<evidence type="ECO:0000313" key="3">
    <source>
        <dbReference type="EMBL" id="SEM46595.1"/>
    </source>
</evidence>
<dbReference type="OrthoDB" id="8451772at2"/>
<keyword evidence="4" id="KW-1185">Reference proteome</keyword>
<sequence>MRTLILMLPLIAAACASSTATGPLGRHEVVAVEADDLLKLRAGPGTGYDVIIGLPNGAVVDVLTCEPAGSTQWCEVRLDQPGGPRGHVSKAYLRKL</sequence>
<dbReference type="PROSITE" id="PS51257">
    <property type="entry name" value="PROKAR_LIPOPROTEIN"/>
    <property type="match status" value="1"/>
</dbReference>
<dbReference type="AlphaFoldDB" id="A0A1H7YKS0"/>
<evidence type="ECO:0000259" key="2">
    <source>
        <dbReference type="Pfam" id="PF08239"/>
    </source>
</evidence>
<name>A0A1H7YKS0_9RHOB</name>
<accession>A0A1H7YKS0</accession>
<protein>
    <submittedName>
        <fullName evidence="3">SH3 domain-containing protein</fullName>
    </submittedName>
</protein>
<dbReference type="Proteomes" id="UP000199585">
    <property type="component" value="Unassembled WGS sequence"/>
</dbReference>
<dbReference type="InterPro" id="IPR003646">
    <property type="entry name" value="SH3-like_bac-type"/>
</dbReference>
<reference evidence="3 4" key="1">
    <citation type="submission" date="2016-10" db="EMBL/GenBank/DDBJ databases">
        <authorList>
            <person name="de Groot N.N."/>
        </authorList>
    </citation>
    <scope>NUCLEOTIDE SEQUENCE [LARGE SCALE GENOMIC DNA]</scope>
    <source>
        <strain evidence="3 4">DSM 16213</strain>
    </source>
</reference>
<feature type="domain" description="SH3b" evidence="2">
    <location>
        <begin position="38"/>
        <end position="93"/>
    </location>
</feature>
<proteinExistence type="predicted"/>